<dbReference type="HOGENOM" id="CLU_771990_0_0_1"/>
<name>A0A0C3BJ20_SERVB</name>
<sequence length="359" mass="40530">MDNSDTTATDYSIHDGGHWRRITFKRDRPHEIVPQLYAILSGIDIRASTQSEKQDITRCILDECSAKLQSSSSDLMVVRDQTASFEATQNSLLKQLDSKFDAIELSTELKENRIHLHNRISSFSRFRFWDIDEFSEELQAYVIANYGASLERKLEYLAGSMAVIQERMRQLTNEYLSQVSKELDSTTLTNKIHQMEASEQPVPPSCFTAPILHRRRQLASIATPHMQSLYLRRVYAAMVASPIVTGAPALLWANGFLESSFALPSAILGLLLCARHISNAWDSGRSKWLADYDRIQQGLSEDIQKIVRDMLDRRLKGIPSATLEGSAQLIAQKENILQALTTEVQEAERDILSQTPPSS</sequence>
<dbReference type="EMBL" id="KN824282">
    <property type="protein sequence ID" value="KIM31511.1"/>
    <property type="molecule type" value="Genomic_DNA"/>
</dbReference>
<reference evidence="3" key="2">
    <citation type="submission" date="2015-01" db="EMBL/GenBank/DDBJ databases">
        <title>Evolutionary Origins and Diversification of the Mycorrhizal Mutualists.</title>
        <authorList>
            <consortium name="DOE Joint Genome Institute"/>
            <consortium name="Mycorrhizal Genomics Consortium"/>
            <person name="Kohler A."/>
            <person name="Kuo A."/>
            <person name="Nagy L.G."/>
            <person name="Floudas D."/>
            <person name="Copeland A."/>
            <person name="Barry K.W."/>
            <person name="Cichocki N."/>
            <person name="Veneault-Fourrey C."/>
            <person name="LaButti K."/>
            <person name="Lindquist E.A."/>
            <person name="Lipzen A."/>
            <person name="Lundell T."/>
            <person name="Morin E."/>
            <person name="Murat C."/>
            <person name="Riley R."/>
            <person name="Ohm R."/>
            <person name="Sun H."/>
            <person name="Tunlid A."/>
            <person name="Henrissat B."/>
            <person name="Grigoriev I.V."/>
            <person name="Hibbett D.S."/>
            <person name="Martin F."/>
        </authorList>
    </citation>
    <scope>NUCLEOTIDE SEQUENCE [LARGE SCALE GENOMIC DNA]</scope>
    <source>
        <strain evidence="3">MAFF 305830</strain>
    </source>
</reference>
<proteinExistence type="predicted"/>
<protein>
    <recommendedName>
        <fullName evidence="1">Mmc1 C-terminal domain-containing protein</fullName>
    </recommendedName>
</protein>
<accession>A0A0C3BJ20</accession>
<dbReference type="Proteomes" id="UP000054097">
    <property type="component" value="Unassembled WGS sequence"/>
</dbReference>
<evidence type="ECO:0000313" key="2">
    <source>
        <dbReference type="EMBL" id="KIM31511.1"/>
    </source>
</evidence>
<keyword evidence="3" id="KW-1185">Reference proteome</keyword>
<dbReference type="STRING" id="933852.A0A0C3BJ20"/>
<dbReference type="Pfam" id="PF23868">
    <property type="entry name" value="Mmc1_C"/>
    <property type="match status" value="1"/>
</dbReference>
<evidence type="ECO:0000259" key="1">
    <source>
        <dbReference type="Pfam" id="PF23868"/>
    </source>
</evidence>
<feature type="domain" description="Mmc1 C-terminal" evidence="1">
    <location>
        <begin position="128"/>
        <end position="290"/>
    </location>
</feature>
<evidence type="ECO:0000313" key="3">
    <source>
        <dbReference type="Proteomes" id="UP000054097"/>
    </source>
</evidence>
<dbReference type="AlphaFoldDB" id="A0A0C3BJ20"/>
<organism evidence="2 3">
    <name type="scientific">Serendipita vermifera MAFF 305830</name>
    <dbReference type="NCBI Taxonomy" id="933852"/>
    <lineage>
        <taxon>Eukaryota</taxon>
        <taxon>Fungi</taxon>
        <taxon>Dikarya</taxon>
        <taxon>Basidiomycota</taxon>
        <taxon>Agaricomycotina</taxon>
        <taxon>Agaricomycetes</taxon>
        <taxon>Sebacinales</taxon>
        <taxon>Serendipitaceae</taxon>
        <taxon>Serendipita</taxon>
    </lineage>
</organism>
<dbReference type="InterPro" id="IPR056196">
    <property type="entry name" value="Mmc1_C"/>
</dbReference>
<gene>
    <name evidence="2" type="ORF">M408DRAFT_260919</name>
</gene>
<reference evidence="2 3" key="1">
    <citation type="submission" date="2014-04" db="EMBL/GenBank/DDBJ databases">
        <authorList>
            <consortium name="DOE Joint Genome Institute"/>
            <person name="Kuo A."/>
            <person name="Zuccaro A."/>
            <person name="Kohler A."/>
            <person name="Nagy L.G."/>
            <person name="Floudas D."/>
            <person name="Copeland A."/>
            <person name="Barry K.W."/>
            <person name="Cichocki N."/>
            <person name="Veneault-Fourrey C."/>
            <person name="LaButti K."/>
            <person name="Lindquist E.A."/>
            <person name="Lipzen A."/>
            <person name="Lundell T."/>
            <person name="Morin E."/>
            <person name="Murat C."/>
            <person name="Sun H."/>
            <person name="Tunlid A."/>
            <person name="Henrissat B."/>
            <person name="Grigoriev I.V."/>
            <person name="Hibbett D.S."/>
            <person name="Martin F."/>
            <person name="Nordberg H.P."/>
            <person name="Cantor M.N."/>
            <person name="Hua S.X."/>
        </authorList>
    </citation>
    <scope>NUCLEOTIDE SEQUENCE [LARGE SCALE GENOMIC DNA]</scope>
    <source>
        <strain evidence="2 3">MAFF 305830</strain>
    </source>
</reference>
<dbReference type="OrthoDB" id="5319015at2759"/>